<dbReference type="InterPro" id="IPR002509">
    <property type="entry name" value="NODB_dom"/>
</dbReference>
<dbReference type="Gene3D" id="3.30.60.10">
    <property type="entry name" value="Endochitinase-like"/>
    <property type="match status" value="2"/>
</dbReference>
<keyword evidence="15" id="KW-1185">Reference proteome</keyword>
<dbReference type="PROSITE" id="PS50941">
    <property type="entry name" value="CHIT_BIND_I_2"/>
    <property type="match status" value="2"/>
</dbReference>
<keyword evidence="6" id="KW-0843">Virulence</keyword>
<dbReference type="Pfam" id="PF01522">
    <property type="entry name" value="Polysacc_deac_1"/>
    <property type="match status" value="1"/>
</dbReference>
<keyword evidence="4 11" id="KW-0732">Signal</keyword>
<dbReference type="CDD" id="cd00035">
    <property type="entry name" value="ChtBD1"/>
    <property type="match status" value="1"/>
</dbReference>
<feature type="compositionally biased region" description="Basic and acidic residues" evidence="10">
    <location>
        <begin position="442"/>
        <end position="456"/>
    </location>
</feature>
<evidence type="ECO:0000256" key="11">
    <source>
        <dbReference type="SAM" id="SignalP"/>
    </source>
</evidence>
<dbReference type="PANTHER" id="PTHR46471">
    <property type="entry name" value="CHITIN DEACETYLASE"/>
    <property type="match status" value="1"/>
</dbReference>
<dbReference type="GO" id="GO:0005975">
    <property type="term" value="P:carbohydrate metabolic process"/>
    <property type="evidence" value="ECO:0007669"/>
    <property type="project" value="InterPro"/>
</dbReference>
<feature type="signal peptide" evidence="11">
    <location>
        <begin position="1"/>
        <end position="23"/>
    </location>
</feature>
<evidence type="ECO:0000256" key="10">
    <source>
        <dbReference type="SAM" id="MobiDB-lite"/>
    </source>
</evidence>
<feature type="disulfide bond" evidence="9">
    <location>
        <begin position="390"/>
        <end position="405"/>
    </location>
</feature>
<comment type="caution">
    <text evidence="9">Lacks conserved residue(s) required for the propagation of feature annotation.</text>
</comment>
<evidence type="ECO:0000256" key="9">
    <source>
        <dbReference type="PROSITE-ProRule" id="PRU00261"/>
    </source>
</evidence>
<gene>
    <name evidence="14" type="ORF">PRK78_002348</name>
</gene>
<dbReference type="GO" id="GO:0008061">
    <property type="term" value="F:chitin binding"/>
    <property type="evidence" value="ECO:0007669"/>
    <property type="project" value="UniProtKB-UniRule"/>
</dbReference>
<feature type="domain" description="Chitin-binding type-1" evidence="12">
    <location>
        <begin position="387"/>
        <end position="431"/>
    </location>
</feature>
<keyword evidence="7" id="KW-0119">Carbohydrate metabolism</keyword>
<evidence type="ECO:0000256" key="8">
    <source>
        <dbReference type="ARBA" id="ARBA00023285"/>
    </source>
</evidence>
<sequence length="517" mass="57385">MFLRHLLPSILVAGAGPAIVANGKPTVTGTKVPSFQASGKLPSLRLPDPLPAPGFATRKSPEHKKRGYSRCGPKFGACQEGLCCSAHGYCGYGPEYCQAPDCLFDYGSGCDAMQWPDGEDTSEVPRPHVGEVPYGFIPIYQCVNPNTIALTYDDGPNIYTSDLLDILDSYDAKATFFVTAVNSNKGSIDDPNYPWVDILHRMYHSGHQIASHTWSHQNLDQITSPLRREQMIKAEMALRNVLGAFPTYMRPPYSACSVQSGCLADMDDLGYHVAYFNVDTDDYNNASPHQIQRSKDLFDHSMGMHEATGRPMLVIAHDVHEQTVYNLTVHMLRRLYQSDYQPVTLGECLGDPPSNWYRWIDPAAAPPHNLDPNTNYRRPGEKPVSNDGTCGREYTCVGSKFGKCCSEHGFCGNASEHCGWGCQESAGECFFGTGKGRLLKEKAGKLGDGRRSNGDNDHEDGDHDDDGLENDKPDKKDNSNDDYKTYHEDDDDETDEEDHDEGQEDDEDHEDDDDDDE</sequence>
<evidence type="ECO:0000256" key="3">
    <source>
        <dbReference type="ARBA" id="ARBA00022723"/>
    </source>
</evidence>
<keyword evidence="2 9" id="KW-0147">Chitin-binding</keyword>
<evidence type="ECO:0000256" key="2">
    <source>
        <dbReference type="ARBA" id="ARBA00022669"/>
    </source>
</evidence>
<feature type="domain" description="NodB homology" evidence="13">
    <location>
        <begin position="146"/>
        <end position="350"/>
    </location>
</feature>
<keyword evidence="3" id="KW-0479">Metal-binding</keyword>
<feature type="disulfide bond" evidence="9">
    <location>
        <begin position="78"/>
        <end position="90"/>
    </location>
</feature>
<dbReference type="PROSITE" id="PS00026">
    <property type="entry name" value="CHIT_BIND_I_1"/>
    <property type="match status" value="1"/>
</dbReference>
<dbReference type="InterPro" id="IPR018371">
    <property type="entry name" value="Chitin-binding_1_CS"/>
</dbReference>
<keyword evidence="8" id="KW-0170">Cobalt</keyword>
<feature type="chain" id="PRO_5042097580" evidence="11">
    <location>
        <begin position="24"/>
        <end position="517"/>
    </location>
</feature>
<dbReference type="PROSITE" id="PS51677">
    <property type="entry name" value="NODB"/>
    <property type="match status" value="1"/>
</dbReference>
<feature type="compositionally biased region" description="Acidic residues" evidence="10">
    <location>
        <begin position="488"/>
        <end position="517"/>
    </location>
</feature>
<organism evidence="14 15">
    <name type="scientific">Emydomyces testavorans</name>
    <dbReference type="NCBI Taxonomy" id="2070801"/>
    <lineage>
        <taxon>Eukaryota</taxon>
        <taxon>Fungi</taxon>
        <taxon>Dikarya</taxon>
        <taxon>Ascomycota</taxon>
        <taxon>Pezizomycotina</taxon>
        <taxon>Eurotiomycetes</taxon>
        <taxon>Eurotiomycetidae</taxon>
        <taxon>Onygenales</taxon>
        <taxon>Nannizziopsiaceae</taxon>
        <taxon>Emydomyces</taxon>
    </lineage>
</organism>
<keyword evidence="9" id="KW-1015">Disulfide bond</keyword>
<reference evidence="14" key="1">
    <citation type="submission" date="2023-03" db="EMBL/GenBank/DDBJ databases">
        <title>Emydomyces testavorans Genome Sequence.</title>
        <authorList>
            <person name="Hoyer L."/>
        </authorList>
    </citation>
    <scope>NUCLEOTIDE SEQUENCE</scope>
    <source>
        <strain evidence="14">16-2883</strain>
    </source>
</reference>
<dbReference type="CDD" id="cd11618">
    <property type="entry name" value="ChtBD1_1"/>
    <property type="match status" value="1"/>
</dbReference>
<dbReference type="CDD" id="cd10951">
    <property type="entry name" value="CE4_ClCDA_like"/>
    <property type="match status" value="1"/>
</dbReference>
<evidence type="ECO:0000256" key="4">
    <source>
        <dbReference type="ARBA" id="ARBA00022729"/>
    </source>
</evidence>
<feature type="region of interest" description="Disordered" evidence="10">
    <location>
        <begin position="442"/>
        <end position="517"/>
    </location>
</feature>
<dbReference type="InterPro" id="IPR001002">
    <property type="entry name" value="Chitin-bd_1"/>
</dbReference>
<dbReference type="EMBL" id="CP120627">
    <property type="protein sequence ID" value="WEW56891.1"/>
    <property type="molecule type" value="Genomic_DNA"/>
</dbReference>
<evidence type="ECO:0000256" key="7">
    <source>
        <dbReference type="ARBA" id="ARBA00023277"/>
    </source>
</evidence>
<protein>
    <submittedName>
        <fullName evidence="14">Chitin deacetylase</fullName>
        <ecNumber evidence="14">3.5.1.41</ecNumber>
    </submittedName>
</protein>
<dbReference type="InterPro" id="IPR036861">
    <property type="entry name" value="Endochitinase-like_sf"/>
</dbReference>
<dbReference type="SUPFAM" id="SSF57016">
    <property type="entry name" value="Plant lectins/antimicrobial peptides"/>
    <property type="match status" value="2"/>
</dbReference>
<dbReference type="PANTHER" id="PTHR46471:SF4">
    <property type="entry name" value="CHITIN DEACETYLASE"/>
    <property type="match status" value="1"/>
</dbReference>
<comment type="cofactor">
    <cofactor evidence="1">
        <name>Co(2+)</name>
        <dbReference type="ChEBI" id="CHEBI:48828"/>
    </cofactor>
</comment>
<feature type="region of interest" description="Disordered" evidence="10">
    <location>
        <begin position="368"/>
        <end position="388"/>
    </location>
</feature>
<dbReference type="GO" id="GO:0004099">
    <property type="term" value="F:chitin deacetylase activity"/>
    <property type="evidence" value="ECO:0007669"/>
    <property type="project" value="UniProtKB-EC"/>
</dbReference>
<dbReference type="Proteomes" id="UP001219355">
    <property type="component" value="Chromosome 1"/>
</dbReference>
<keyword evidence="5 14" id="KW-0378">Hydrolase</keyword>
<evidence type="ECO:0000256" key="5">
    <source>
        <dbReference type="ARBA" id="ARBA00022801"/>
    </source>
</evidence>
<feature type="compositionally biased region" description="Basic and acidic residues" evidence="10">
    <location>
        <begin position="469"/>
        <end position="487"/>
    </location>
</feature>
<dbReference type="Gene3D" id="3.20.20.370">
    <property type="entry name" value="Glycoside hydrolase/deacetylase"/>
    <property type="match status" value="1"/>
</dbReference>
<evidence type="ECO:0000256" key="6">
    <source>
        <dbReference type="ARBA" id="ARBA00023026"/>
    </source>
</evidence>
<dbReference type="SMART" id="SM00270">
    <property type="entry name" value="ChtBD1"/>
    <property type="match status" value="2"/>
</dbReference>
<dbReference type="EC" id="3.5.1.41" evidence="14"/>
<feature type="disulfide bond" evidence="9">
    <location>
        <begin position="404"/>
        <end position="418"/>
    </location>
</feature>
<feature type="disulfide bond" evidence="9">
    <location>
        <begin position="83"/>
        <end position="97"/>
    </location>
</feature>
<evidence type="ECO:0000259" key="13">
    <source>
        <dbReference type="PROSITE" id="PS51677"/>
    </source>
</evidence>
<feature type="compositionally biased region" description="Acidic residues" evidence="10">
    <location>
        <begin position="457"/>
        <end position="468"/>
    </location>
</feature>
<evidence type="ECO:0000313" key="15">
    <source>
        <dbReference type="Proteomes" id="UP001219355"/>
    </source>
</evidence>
<accession>A0AAF0IHQ0</accession>
<feature type="domain" description="Chitin-binding type-1" evidence="12">
    <location>
        <begin position="68"/>
        <end position="112"/>
    </location>
</feature>
<dbReference type="GO" id="GO:0046872">
    <property type="term" value="F:metal ion binding"/>
    <property type="evidence" value="ECO:0007669"/>
    <property type="project" value="UniProtKB-KW"/>
</dbReference>
<evidence type="ECO:0000259" key="12">
    <source>
        <dbReference type="PROSITE" id="PS50941"/>
    </source>
</evidence>
<evidence type="ECO:0000313" key="14">
    <source>
        <dbReference type="EMBL" id="WEW56891.1"/>
    </source>
</evidence>
<name>A0AAF0IHQ0_9EURO</name>
<proteinExistence type="predicted"/>
<evidence type="ECO:0000256" key="1">
    <source>
        <dbReference type="ARBA" id="ARBA00001941"/>
    </source>
</evidence>
<dbReference type="SUPFAM" id="SSF88713">
    <property type="entry name" value="Glycoside hydrolase/deacetylase"/>
    <property type="match status" value="1"/>
</dbReference>
<dbReference type="InterPro" id="IPR011330">
    <property type="entry name" value="Glyco_hydro/deAcase_b/a-brl"/>
</dbReference>
<dbReference type="AlphaFoldDB" id="A0AAF0IHQ0"/>